<keyword evidence="1" id="KW-0812">Transmembrane</keyword>
<proteinExistence type="predicted"/>
<organism evidence="2 3">
    <name type="scientific">Candidatus Lloydbacteria bacterium RIFCSPHIGHO2_02_FULL_54_17</name>
    <dbReference type="NCBI Taxonomy" id="1798664"/>
    <lineage>
        <taxon>Bacteria</taxon>
        <taxon>Candidatus Lloydiibacteriota</taxon>
    </lineage>
</organism>
<name>A0A1G2DGK2_9BACT</name>
<protein>
    <recommendedName>
        <fullName evidence="4">Cell division protein FtsL</fullName>
    </recommendedName>
</protein>
<reference evidence="2 3" key="1">
    <citation type="journal article" date="2016" name="Nat. Commun.">
        <title>Thousands of microbial genomes shed light on interconnected biogeochemical processes in an aquifer system.</title>
        <authorList>
            <person name="Anantharaman K."/>
            <person name="Brown C.T."/>
            <person name="Hug L.A."/>
            <person name="Sharon I."/>
            <person name="Castelle C.J."/>
            <person name="Probst A.J."/>
            <person name="Thomas B.C."/>
            <person name="Singh A."/>
            <person name="Wilkins M.J."/>
            <person name="Karaoz U."/>
            <person name="Brodie E.L."/>
            <person name="Williams K.H."/>
            <person name="Hubbard S.S."/>
            <person name="Banfield J.F."/>
        </authorList>
    </citation>
    <scope>NUCLEOTIDE SEQUENCE [LARGE SCALE GENOMIC DNA]</scope>
</reference>
<evidence type="ECO:0000256" key="1">
    <source>
        <dbReference type="SAM" id="Phobius"/>
    </source>
</evidence>
<evidence type="ECO:0008006" key="4">
    <source>
        <dbReference type="Google" id="ProtNLM"/>
    </source>
</evidence>
<comment type="caution">
    <text evidence="2">The sequence shown here is derived from an EMBL/GenBank/DDBJ whole genome shotgun (WGS) entry which is preliminary data.</text>
</comment>
<dbReference type="Proteomes" id="UP000178636">
    <property type="component" value="Unassembled WGS sequence"/>
</dbReference>
<keyword evidence="1" id="KW-1133">Transmembrane helix</keyword>
<keyword evidence="1" id="KW-0472">Membrane</keyword>
<sequence>MTNIVVAKFEEYDRKIFWVVACLGATALFAYVYFIGISVFAVVGRKEAEFKAGRTSAAVAELESAYAVLDGSIDPKMAEASGFLPVSDPRYISRENADAVVALGNGPSDR</sequence>
<dbReference type="AlphaFoldDB" id="A0A1G2DGK2"/>
<gene>
    <name evidence="2" type="ORF">A3C93_06395</name>
</gene>
<accession>A0A1G2DGK2</accession>
<dbReference type="EMBL" id="MHLO01000016">
    <property type="protein sequence ID" value="OGZ12706.1"/>
    <property type="molecule type" value="Genomic_DNA"/>
</dbReference>
<dbReference type="STRING" id="1798664.A3C93_06395"/>
<feature type="transmembrane region" description="Helical" evidence="1">
    <location>
        <begin position="16"/>
        <end position="44"/>
    </location>
</feature>
<evidence type="ECO:0000313" key="3">
    <source>
        <dbReference type="Proteomes" id="UP000178636"/>
    </source>
</evidence>
<evidence type="ECO:0000313" key="2">
    <source>
        <dbReference type="EMBL" id="OGZ12706.1"/>
    </source>
</evidence>